<evidence type="ECO:0000313" key="1">
    <source>
        <dbReference type="EMBL" id="TWH72522.1"/>
    </source>
</evidence>
<evidence type="ECO:0000313" key="2">
    <source>
        <dbReference type="Proteomes" id="UP000321490"/>
    </source>
</evidence>
<proteinExistence type="predicted"/>
<accession>A0A562INQ1</accession>
<organism evidence="1 2">
    <name type="scientific">Modestobacter roseus</name>
    <dbReference type="NCBI Taxonomy" id="1181884"/>
    <lineage>
        <taxon>Bacteria</taxon>
        <taxon>Bacillati</taxon>
        <taxon>Actinomycetota</taxon>
        <taxon>Actinomycetes</taxon>
        <taxon>Geodermatophilales</taxon>
        <taxon>Geodermatophilaceae</taxon>
        <taxon>Modestobacter</taxon>
    </lineage>
</organism>
<reference evidence="1 2" key="1">
    <citation type="submission" date="2019-07" db="EMBL/GenBank/DDBJ databases">
        <title>R&amp;d 2014.</title>
        <authorList>
            <person name="Klenk H.-P."/>
        </authorList>
    </citation>
    <scope>NUCLEOTIDE SEQUENCE [LARGE SCALE GENOMIC DNA]</scope>
    <source>
        <strain evidence="1 2">DSM 45764</strain>
    </source>
</reference>
<name>A0A562INQ1_9ACTN</name>
<dbReference type="EMBL" id="VLKF01000001">
    <property type="protein sequence ID" value="TWH72522.1"/>
    <property type="molecule type" value="Genomic_DNA"/>
</dbReference>
<dbReference type="OrthoDB" id="5196224at2"/>
<dbReference type="RefSeq" id="WP_153360749.1">
    <property type="nucleotide sequence ID" value="NZ_JABGDC010000092.1"/>
</dbReference>
<comment type="caution">
    <text evidence="1">The sequence shown here is derived from an EMBL/GenBank/DDBJ whole genome shotgun (WGS) entry which is preliminary data.</text>
</comment>
<dbReference type="AlphaFoldDB" id="A0A562INQ1"/>
<dbReference type="Proteomes" id="UP000321490">
    <property type="component" value="Unassembled WGS sequence"/>
</dbReference>
<keyword evidence="2" id="KW-1185">Reference proteome</keyword>
<gene>
    <name evidence="1" type="ORF">JD78_01038</name>
</gene>
<sequence>MASLAAHRVHAVVSSVVDGVAVGGAEAALDLPPRSAARWRVYLAVMAAVAADTVAQDLPSLRRAFQGMPLEPTDPADHAVLRHQGLVSTGWGLGVTAVHRPLARALRRRGHRRPHLLLGVLAGIGTSACTLPVRWRRATERAAEDAAAARMDAELAELLTQSAD</sequence>
<protein>
    <submittedName>
        <fullName evidence="1">Uncharacterized protein</fullName>
    </submittedName>
</protein>